<evidence type="ECO:0000256" key="2">
    <source>
        <dbReference type="SAM" id="MobiDB-lite"/>
    </source>
</evidence>
<feature type="compositionally biased region" description="Basic and acidic residues" evidence="2">
    <location>
        <begin position="227"/>
        <end position="240"/>
    </location>
</feature>
<evidence type="ECO:0000256" key="1">
    <source>
        <dbReference type="PROSITE-ProRule" id="PRU00278"/>
    </source>
</evidence>
<evidence type="ECO:0000256" key="3">
    <source>
        <dbReference type="SAM" id="SignalP"/>
    </source>
</evidence>
<dbReference type="RefSeq" id="WP_132691767.1">
    <property type="nucleotide sequence ID" value="NZ_SKBU01000018.1"/>
</dbReference>
<evidence type="ECO:0000313" key="5">
    <source>
        <dbReference type="EMBL" id="TCJ16151.1"/>
    </source>
</evidence>
<name>A0A4R1BG39_9ACTN</name>
<dbReference type="OrthoDB" id="14196at2"/>
<dbReference type="EMBL" id="SKBU01000018">
    <property type="protein sequence ID" value="TCJ16151.1"/>
    <property type="molecule type" value="Genomic_DNA"/>
</dbReference>
<feature type="domain" description="PpiC" evidence="4">
    <location>
        <begin position="192"/>
        <end position="284"/>
    </location>
</feature>
<keyword evidence="3" id="KW-0732">Signal</keyword>
<dbReference type="InterPro" id="IPR000297">
    <property type="entry name" value="PPIase_PpiC"/>
</dbReference>
<dbReference type="PROSITE" id="PS50198">
    <property type="entry name" value="PPIC_PPIASE_2"/>
    <property type="match status" value="1"/>
</dbReference>
<accession>A0A4R1BG39</accession>
<dbReference type="GO" id="GO:0003755">
    <property type="term" value="F:peptidyl-prolyl cis-trans isomerase activity"/>
    <property type="evidence" value="ECO:0007669"/>
    <property type="project" value="UniProtKB-KW"/>
</dbReference>
<evidence type="ECO:0000259" key="4">
    <source>
        <dbReference type="PROSITE" id="PS50198"/>
    </source>
</evidence>
<dbReference type="SUPFAM" id="SSF54534">
    <property type="entry name" value="FKBP-like"/>
    <property type="match status" value="1"/>
</dbReference>
<comment type="caution">
    <text evidence="5">The sequence shown here is derived from an EMBL/GenBank/DDBJ whole genome shotgun (WGS) entry which is preliminary data.</text>
</comment>
<sequence length="341" mass="38365">MSRRAKVFLAAAAVALVGVAGCSPAPAEPNRPSGAQVVARFDGGEVTQGQVQAEIDRFAQRSGAGSITPESPQWPAVRDQVMLHLLTAEIAGTYAEEQGITVTNREVEEQVRQTREQLFDQARQAGRGGTPETIFQEALSQAGFTEGEFREFVRQGLTVQKVQERVTAGVEPTEEEVRTYYEENVEAQFTTPEQRCVRHILFTREQEQLAEEVRQQLEDGGDWEELAAEHSQDPGSREQGGDLGCQPRGSYVENFDEAVWEAQEGEIVGPVETEFGYHVLEVTEIREEEVTPLEEARQTIVDSLTEEQRAEAFNRWVLDQLEERDARYLPEYRPRLPEEQQ</sequence>
<dbReference type="Gene3D" id="1.10.4030.10">
    <property type="entry name" value="Porin chaperone SurA, peptide-binding domain"/>
    <property type="match status" value="1"/>
</dbReference>
<dbReference type="PANTHER" id="PTHR47245">
    <property type="entry name" value="PEPTIDYLPROLYL ISOMERASE"/>
    <property type="match status" value="1"/>
</dbReference>
<gene>
    <name evidence="5" type="ORF">E0L93_10780</name>
</gene>
<feature type="region of interest" description="Disordered" evidence="2">
    <location>
        <begin position="227"/>
        <end position="246"/>
    </location>
</feature>
<dbReference type="InterPro" id="IPR027304">
    <property type="entry name" value="Trigger_fact/SurA_dom_sf"/>
</dbReference>
<proteinExistence type="predicted"/>
<keyword evidence="6" id="KW-1185">Reference proteome</keyword>
<dbReference type="Gene3D" id="3.10.50.40">
    <property type="match status" value="1"/>
</dbReference>
<dbReference type="Pfam" id="PF13624">
    <property type="entry name" value="SurA_N_3"/>
    <property type="match status" value="1"/>
</dbReference>
<reference evidence="5 6" key="1">
    <citation type="submission" date="2019-03" db="EMBL/GenBank/DDBJ databases">
        <title>Whole genome sequence of a novel Rubrobacter taiwanensis strain, isolated from Yellowstone National Park.</title>
        <authorList>
            <person name="Freed S."/>
            <person name="Ramaley R.F."/>
            <person name="Kyndt J.A."/>
        </authorList>
    </citation>
    <scope>NUCLEOTIDE SEQUENCE [LARGE SCALE GENOMIC DNA]</scope>
    <source>
        <strain evidence="5 6">Yellowstone</strain>
    </source>
</reference>
<keyword evidence="1" id="KW-0413">Isomerase</keyword>
<protein>
    <recommendedName>
        <fullName evidence="4">PpiC domain-containing protein</fullName>
    </recommendedName>
</protein>
<organism evidence="5 6">
    <name type="scientific">Rubrobacter taiwanensis</name>
    <dbReference type="NCBI Taxonomy" id="185139"/>
    <lineage>
        <taxon>Bacteria</taxon>
        <taxon>Bacillati</taxon>
        <taxon>Actinomycetota</taxon>
        <taxon>Rubrobacteria</taxon>
        <taxon>Rubrobacterales</taxon>
        <taxon>Rubrobacteraceae</taxon>
        <taxon>Rubrobacter</taxon>
    </lineage>
</organism>
<dbReference type="Proteomes" id="UP000295244">
    <property type="component" value="Unassembled WGS sequence"/>
</dbReference>
<dbReference type="InterPro" id="IPR050245">
    <property type="entry name" value="PrsA_foldase"/>
</dbReference>
<dbReference type="InterPro" id="IPR046357">
    <property type="entry name" value="PPIase_dom_sf"/>
</dbReference>
<dbReference type="Pfam" id="PF00639">
    <property type="entry name" value="Rotamase"/>
    <property type="match status" value="1"/>
</dbReference>
<keyword evidence="1" id="KW-0697">Rotamase</keyword>
<dbReference type="PROSITE" id="PS51257">
    <property type="entry name" value="PROKAR_LIPOPROTEIN"/>
    <property type="match status" value="1"/>
</dbReference>
<evidence type="ECO:0000313" key="6">
    <source>
        <dbReference type="Proteomes" id="UP000295244"/>
    </source>
</evidence>
<feature type="chain" id="PRO_5020813549" description="PpiC domain-containing protein" evidence="3">
    <location>
        <begin position="28"/>
        <end position="341"/>
    </location>
</feature>
<feature type="signal peptide" evidence="3">
    <location>
        <begin position="1"/>
        <end position="27"/>
    </location>
</feature>
<dbReference type="PANTHER" id="PTHR47245:SF2">
    <property type="entry name" value="PEPTIDYL-PROLYL CIS-TRANS ISOMERASE HP_0175-RELATED"/>
    <property type="match status" value="1"/>
</dbReference>
<dbReference type="SUPFAM" id="SSF109998">
    <property type="entry name" value="Triger factor/SurA peptide-binding domain-like"/>
    <property type="match status" value="1"/>
</dbReference>
<dbReference type="AlphaFoldDB" id="A0A4R1BG39"/>